<evidence type="ECO:0000256" key="5">
    <source>
        <dbReference type="ARBA" id="ARBA00022679"/>
    </source>
</evidence>
<dbReference type="PRINTS" id="PR00344">
    <property type="entry name" value="BCTRLSENSOR"/>
</dbReference>
<keyword evidence="13" id="KW-1185">Reference proteome</keyword>
<evidence type="ECO:0000256" key="1">
    <source>
        <dbReference type="ARBA" id="ARBA00000085"/>
    </source>
</evidence>
<dbReference type="EMBL" id="SLZV01000012">
    <property type="protein sequence ID" value="TCS67989.1"/>
    <property type="molecule type" value="Genomic_DNA"/>
</dbReference>
<comment type="caution">
    <text evidence="11">The sequence shown here is derived from an EMBL/GenBank/DDBJ whole genome shotgun (WGS) entry which is preliminary data.</text>
</comment>
<dbReference type="Proteomes" id="UP000294613">
    <property type="component" value="Unassembled WGS sequence"/>
</dbReference>
<proteinExistence type="predicted"/>
<evidence type="ECO:0000256" key="2">
    <source>
        <dbReference type="ARBA" id="ARBA00004370"/>
    </source>
</evidence>
<feature type="domain" description="Histidine kinase" evidence="9">
    <location>
        <begin position="204"/>
        <end position="413"/>
    </location>
</feature>
<keyword evidence="8" id="KW-1133">Transmembrane helix</keyword>
<dbReference type="Gene3D" id="1.10.287.130">
    <property type="match status" value="1"/>
</dbReference>
<dbReference type="GO" id="GO:0000155">
    <property type="term" value="F:phosphorelay sensor kinase activity"/>
    <property type="evidence" value="ECO:0007669"/>
    <property type="project" value="InterPro"/>
</dbReference>
<dbReference type="SUPFAM" id="SSF47384">
    <property type="entry name" value="Homodimeric domain of signal transducing histidine kinase"/>
    <property type="match status" value="1"/>
</dbReference>
<dbReference type="EMBL" id="BHEO01000008">
    <property type="protein sequence ID" value="GBU05532.1"/>
    <property type="molecule type" value="Genomic_DNA"/>
</dbReference>
<reference evidence="11 12" key="2">
    <citation type="submission" date="2019-03" db="EMBL/GenBank/DDBJ databases">
        <title>Genomic Encyclopedia of Type Strains, Phase IV (KMG-IV): sequencing the most valuable type-strain genomes for metagenomic binning, comparative biology and taxonomic classification.</title>
        <authorList>
            <person name="Goeker M."/>
        </authorList>
    </citation>
    <scope>NUCLEOTIDE SEQUENCE [LARGE SCALE GENOMIC DNA]</scope>
    <source>
        <strain evidence="11 12">DSM 103426</strain>
    </source>
</reference>
<dbReference type="Pfam" id="PF00512">
    <property type="entry name" value="HisKA"/>
    <property type="match status" value="1"/>
</dbReference>
<evidence type="ECO:0000313" key="10">
    <source>
        <dbReference type="EMBL" id="GBU05532.1"/>
    </source>
</evidence>
<comment type="catalytic activity">
    <reaction evidence="1">
        <text>ATP + protein L-histidine = ADP + protein N-phospho-L-histidine.</text>
        <dbReference type="EC" id="2.7.13.3"/>
    </reaction>
</comment>
<dbReference type="Gene3D" id="3.30.565.10">
    <property type="entry name" value="Histidine kinase-like ATPase, C-terminal domain"/>
    <property type="match status" value="1"/>
</dbReference>
<dbReference type="InterPro" id="IPR005467">
    <property type="entry name" value="His_kinase_dom"/>
</dbReference>
<feature type="transmembrane region" description="Helical" evidence="8">
    <location>
        <begin position="161"/>
        <end position="183"/>
    </location>
</feature>
<protein>
    <recommendedName>
        <fullName evidence="3">histidine kinase</fullName>
        <ecNumber evidence="3">2.7.13.3</ecNumber>
    </recommendedName>
</protein>
<keyword evidence="6 10" id="KW-0418">Kinase</keyword>
<dbReference type="CDD" id="cd00082">
    <property type="entry name" value="HisKA"/>
    <property type="match status" value="1"/>
</dbReference>
<dbReference type="SMART" id="SM00387">
    <property type="entry name" value="HATPase_c"/>
    <property type="match status" value="1"/>
</dbReference>
<reference evidence="10 13" key="1">
    <citation type="journal article" date="2018" name="Int. J. Syst. Evol. Microbiol.">
        <title>Draft Genome Sequence of Faecalimonas umbilicata JCM 30896T, an Acetate-Producing Bacterium Isolated from Human Feces.</title>
        <authorList>
            <person name="Sakamoto M."/>
            <person name="Ikeyama N."/>
            <person name="Yuki M."/>
            <person name="Ohkuma M."/>
        </authorList>
    </citation>
    <scope>NUCLEOTIDE SEQUENCE [LARGE SCALE GENOMIC DNA]</scope>
    <source>
        <strain evidence="10 13">EGH7</strain>
    </source>
</reference>
<evidence type="ECO:0000313" key="13">
    <source>
        <dbReference type="Proteomes" id="UP000702954"/>
    </source>
</evidence>
<evidence type="ECO:0000256" key="8">
    <source>
        <dbReference type="SAM" id="Phobius"/>
    </source>
</evidence>
<keyword evidence="4" id="KW-0597">Phosphoprotein</keyword>
<dbReference type="RefSeq" id="WP_116441865.1">
    <property type="nucleotide sequence ID" value="NZ_BHEO01000008.1"/>
</dbReference>
<keyword evidence="5" id="KW-0808">Transferase</keyword>
<dbReference type="InterPro" id="IPR003661">
    <property type="entry name" value="HisK_dim/P_dom"/>
</dbReference>
<dbReference type="SUPFAM" id="SSF55874">
    <property type="entry name" value="ATPase domain of HSP90 chaperone/DNA topoisomerase II/histidine kinase"/>
    <property type="match status" value="1"/>
</dbReference>
<keyword evidence="8" id="KW-0812">Transmembrane</keyword>
<dbReference type="EC" id="2.7.13.3" evidence="3"/>
<accession>A0A4R3JNC7</accession>
<dbReference type="PANTHER" id="PTHR45453">
    <property type="entry name" value="PHOSPHATE REGULON SENSOR PROTEIN PHOR"/>
    <property type="match status" value="1"/>
</dbReference>
<evidence type="ECO:0000256" key="7">
    <source>
        <dbReference type="ARBA" id="ARBA00023012"/>
    </source>
</evidence>
<dbReference type="InterPro" id="IPR036890">
    <property type="entry name" value="HATPase_C_sf"/>
</dbReference>
<dbReference type="GO" id="GO:0004721">
    <property type="term" value="F:phosphoprotein phosphatase activity"/>
    <property type="evidence" value="ECO:0007669"/>
    <property type="project" value="TreeGrafter"/>
</dbReference>
<dbReference type="InterPro" id="IPR004358">
    <property type="entry name" value="Sig_transdc_His_kin-like_C"/>
</dbReference>
<dbReference type="Pfam" id="PF02518">
    <property type="entry name" value="HATPase_c"/>
    <property type="match status" value="1"/>
</dbReference>
<dbReference type="PANTHER" id="PTHR45453:SF1">
    <property type="entry name" value="PHOSPHATE REGULON SENSOR PROTEIN PHOR"/>
    <property type="match status" value="1"/>
</dbReference>
<dbReference type="InterPro" id="IPR003594">
    <property type="entry name" value="HATPase_dom"/>
</dbReference>
<dbReference type="InterPro" id="IPR050351">
    <property type="entry name" value="BphY/WalK/GraS-like"/>
</dbReference>
<gene>
    <name evidence="11" type="ORF">EDD74_11227</name>
    <name evidence="10" type="ORF">FAEUMB_20730</name>
</gene>
<name>A0A4R3JNC7_9FIRM</name>
<dbReference type="SMART" id="SM00388">
    <property type="entry name" value="HisKA"/>
    <property type="match status" value="1"/>
</dbReference>
<evidence type="ECO:0000313" key="12">
    <source>
        <dbReference type="Proteomes" id="UP000294613"/>
    </source>
</evidence>
<evidence type="ECO:0000313" key="11">
    <source>
        <dbReference type="EMBL" id="TCS67989.1"/>
    </source>
</evidence>
<organism evidence="11 12">
    <name type="scientific">Faecalimonas umbilicata</name>
    <dbReference type="NCBI Taxonomy" id="1912855"/>
    <lineage>
        <taxon>Bacteria</taxon>
        <taxon>Bacillati</taxon>
        <taxon>Bacillota</taxon>
        <taxon>Clostridia</taxon>
        <taxon>Lachnospirales</taxon>
        <taxon>Lachnospiraceae</taxon>
        <taxon>Faecalimonas</taxon>
    </lineage>
</organism>
<dbReference type="AlphaFoldDB" id="A0A4R3JNC7"/>
<evidence type="ECO:0000256" key="3">
    <source>
        <dbReference type="ARBA" id="ARBA00012438"/>
    </source>
</evidence>
<evidence type="ECO:0000259" key="9">
    <source>
        <dbReference type="PROSITE" id="PS50109"/>
    </source>
</evidence>
<sequence>MIGKLRMKLIAASMLSLLAVLLCIEGVIGGINYKKIVEDADRVLEVLGENEGRFPQTDLFAEKKKKEAPVDNDPFLSPELPYESRYFSVLLDQKGEVLASDTGKIAMIDSSTAMKYGMAVWESGTLSGFVEDYRYKVFQSGEQRRIVFLDCRRNLSTFRNFVVTAVGVSVLGLAAVLILLIFLSARIVKPFSETYEKQKRFITDAGHELKTPLAIIQADAEVLEMDHGESEWLRDIQMQTERMAALTNDLILLARMEEEKKEFVTEIQISDMAEQALAAFQAPAKLQKKYLEGEIEPSLQMKGEEKAIERLFSILLDNAVKYSEEGGNIFLRLKKQKSKICLSVYNTTDQIGKEQLEHLFDRFYRTDQSRNSETGGYGLGLSIAAATVSAHRGKISAFTEDGRSLWITVTFPI</sequence>
<dbReference type="GO" id="GO:0016036">
    <property type="term" value="P:cellular response to phosphate starvation"/>
    <property type="evidence" value="ECO:0007669"/>
    <property type="project" value="TreeGrafter"/>
</dbReference>
<keyword evidence="8" id="KW-0472">Membrane</keyword>
<evidence type="ECO:0000256" key="6">
    <source>
        <dbReference type="ARBA" id="ARBA00022777"/>
    </source>
</evidence>
<comment type="subcellular location">
    <subcellularLocation>
        <location evidence="2">Membrane</location>
    </subcellularLocation>
</comment>
<evidence type="ECO:0000256" key="4">
    <source>
        <dbReference type="ARBA" id="ARBA00022553"/>
    </source>
</evidence>
<dbReference type="GO" id="GO:0005886">
    <property type="term" value="C:plasma membrane"/>
    <property type="evidence" value="ECO:0007669"/>
    <property type="project" value="TreeGrafter"/>
</dbReference>
<keyword evidence="7" id="KW-0902">Two-component regulatory system</keyword>
<dbReference type="Proteomes" id="UP000702954">
    <property type="component" value="Unassembled WGS sequence"/>
</dbReference>
<dbReference type="PROSITE" id="PS50109">
    <property type="entry name" value="HIS_KIN"/>
    <property type="match status" value="1"/>
</dbReference>
<dbReference type="InterPro" id="IPR036097">
    <property type="entry name" value="HisK_dim/P_sf"/>
</dbReference>